<dbReference type="PANTHER" id="PTHR22966">
    <property type="entry name" value="2-AMINOETHANETHIOL DIOXYGENASE"/>
    <property type="match status" value="1"/>
</dbReference>
<dbReference type="EMBL" id="JADGIZ020000005">
    <property type="protein sequence ID" value="KAL2918780.1"/>
    <property type="molecule type" value="Genomic_DNA"/>
</dbReference>
<reference evidence="5 6" key="1">
    <citation type="submission" date="2023-09" db="EMBL/GenBank/DDBJ databases">
        <title>Pangenome analysis of Batrachochytrium dendrobatidis and related Chytrids.</title>
        <authorList>
            <person name="Yacoub M.N."/>
            <person name="Stajich J.E."/>
            <person name="James T.Y."/>
        </authorList>
    </citation>
    <scope>NUCLEOTIDE SEQUENCE [LARGE SCALE GENOMIC DNA]</scope>
    <source>
        <strain evidence="5 6">JEL0888</strain>
    </source>
</reference>
<organism evidence="5 6">
    <name type="scientific">Polyrhizophydium stewartii</name>
    <dbReference type="NCBI Taxonomy" id="2732419"/>
    <lineage>
        <taxon>Eukaryota</taxon>
        <taxon>Fungi</taxon>
        <taxon>Fungi incertae sedis</taxon>
        <taxon>Chytridiomycota</taxon>
        <taxon>Chytridiomycota incertae sedis</taxon>
        <taxon>Chytridiomycetes</taxon>
        <taxon>Rhizophydiales</taxon>
        <taxon>Rhizophydiales incertae sedis</taxon>
        <taxon>Polyrhizophydium</taxon>
    </lineage>
</organism>
<feature type="region of interest" description="Disordered" evidence="4">
    <location>
        <begin position="194"/>
        <end position="220"/>
    </location>
</feature>
<dbReference type="PANTHER" id="PTHR22966:SF61">
    <property type="entry name" value="2-AMINOETHANETHIOL DIOXYGENASE"/>
    <property type="match status" value="1"/>
</dbReference>
<feature type="compositionally biased region" description="Basic residues" evidence="4">
    <location>
        <begin position="264"/>
        <end position="275"/>
    </location>
</feature>
<feature type="region of interest" description="Disordered" evidence="4">
    <location>
        <begin position="253"/>
        <end position="286"/>
    </location>
</feature>
<name>A0ABR4NH44_9FUNG</name>
<feature type="region of interest" description="Disordered" evidence="4">
    <location>
        <begin position="329"/>
        <end position="357"/>
    </location>
</feature>
<evidence type="ECO:0000313" key="6">
    <source>
        <dbReference type="Proteomes" id="UP001527925"/>
    </source>
</evidence>
<feature type="compositionally biased region" description="Low complexity" evidence="4">
    <location>
        <begin position="253"/>
        <end position="263"/>
    </location>
</feature>
<evidence type="ECO:0000256" key="4">
    <source>
        <dbReference type="SAM" id="MobiDB-lite"/>
    </source>
</evidence>
<keyword evidence="6" id="KW-1185">Reference proteome</keyword>
<comment type="caution">
    <text evidence="5">The sequence shown here is derived from an EMBL/GenBank/DDBJ whole genome shotgun (WGS) entry which is preliminary data.</text>
</comment>
<keyword evidence="3" id="KW-0408">Iron</keyword>
<feature type="compositionally biased region" description="Low complexity" evidence="4">
    <location>
        <begin position="331"/>
        <end position="343"/>
    </location>
</feature>
<sequence length="434" mass="46087">MPLLQAIALFAERLFSLPDPAAPPAARLADNIAKLLLKLTPEQLPIVHPIEYYSLYETPTFDMTIFVLRKGTTMPTHDHPGMTVFTVLPASDAATGAPLRVKRARVGTARVISANSPDSLLTISPASGPNMHSFTAVSDFVVFVDILGPPYNENRLCTYYSEIASLAPAQVPRVLRFADGFASLLEADPALRRIVSPSPQTPPTPQPDSASDSDGTTAMQADGIANGLVPVANGTPNGHAAADADGLDSATMAANGSAAAQASKNKRKKKKKKRPSSAIPALAPSPLAAAPAERPLHAGVSAPLAQAVPLRASPARATDSDSMPATIELDATPSASSLSSATSQEDLRRSKPMFTDPTPPASVWLYEDLYVQYECHERRITPVQPTDPKVAMLQAQAVEELRRAQAQLNSLGPPNTLVAQPAQSHMKWQLPHHI</sequence>
<keyword evidence="1" id="KW-0479">Metal-binding</keyword>
<evidence type="ECO:0000313" key="5">
    <source>
        <dbReference type="EMBL" id="KAL2918780.1"/>
    </source>
</evidence>
<dbReference type="Proteomes" id="UP001527925">
    <property type="component" value="Unassembled WGS sequence"/>
</dbReference>
<dbReference type="InterPro" id="IPR012864">
    <property type="entry name" value="PCO/ADO"/>
</dbReference>
<accession>A0ABR4NH44</accession>
<evidence type="ECO:0000256" key="1">
    <source>
        <dbReference type="ARBA" id="ARBA00022723"/>
    </source>
</evidence>
<evidence type="ECO:0008006" key="7">
    <source>
        <dbReference type="Google" id="ProtNLM"/>
    </source>
</evidence>
<keyword evidence="2" id="KW-0560">Oxidoreductase</keyword>
<gene>
    <name evidence="5" type="ORF">HK105_201614</name>
</gene>
<protein>
    <recommendedName>
        <fullName evidence="7">Cysteine dioxygenase</fullName>
    </recommendedName>
</protein>
<evidence type="ECO:0000256" key="3">
    <source>
        <dbReference type="ARBA" id="ARBA00023004"/>
    </source>
</evidence>
<proteinExistence type="predicted"/>
<dbReference type="SUPFAM" id="SSF51182">
    <property type="entry name" value="RmlC-like cupins"/>
    <property type="match status" value="1"/>
</dbReference>
<dbReference type="InterPro" id="IPR011051">
    <property type="entry name" value="RmlC_Cupin_sf"/>
</dbReference>
<evidence type="ECO:0000256" key="2">
    <source>
        <dbReference type="ARBA" id="ARBA00023002"/>
    </source>
</evidence>
<feature type="compositionally biased region" description="Low complexity" evidence="4">
    <location>
        <begin position="276"/>
        <end position="286"/>
    </location>
</feature>
<dbReference type="Pfam" id="PF07847">
    <property type="entry name" value="PCO_ADO"/>
    <property type="match status" value="1"/>
</dbReference>